<dbReference type="PANTHER" id="PTHR14957:SF1">
    <property type="entry name" value="UBIQUITIN-LIKE-CONJUGATING ENZYME ATG10"/>
    <property type="match status" value="1"/>
</dbReference>
<evidence type="ECO:0000256" key="2">
    <source>
        <dbReference type="ARBA" id="ARBA00021099"/>
    </source>
</evidence>
<dbReference type="GO" id="GO:0005829">
    <property type="term" value="C:cytosol"/>
    <property type="evidence" value="ECO:0007669"/>
    <property type="project" value="TreeGrafter"/>
</dbReference>
<dbReference type="GO" id="GO:0061651">
    <property type="term" value="F:Atg12 conjugating enzyme activity"/>
    <property type="evidence" value="ECO:0007669"/>
    <property type="project" value="TreeGrafter"/>
</dbReference>
<evidence type="ECO:0000313" key="9">
    <source>
        <dbReference type="Proteomes" id="UP000243515"/>
    </source>
</evidence>
<dbReference type="GO" id="GO:0000422">
    <property type="term" value="P:autophagy of mitochondrion"/>
    <property type="evidence" value="ECO:0007669"/>
    <property type="project" value="TreeGrafter"/>
</dbReference>
<reference evidence="8 9" key="1">
    <citation type="journal article" date="2015" name="Environ. Microbiol.">
        <title>Metagenome sequence of Elaphomyces granulatus from sporocarp tissue reveals Ascomycota ectomycorrhizal fingerprints of genome expansion and a Proteobacteria-rich microbiome.</title>
        <authorList>
            <person name="Quandt C.A."/>
            <person name="Kohler A."/>
            <person name="Hesse C.N."/>
            <person name="Sharpton T.J."/>
            <person name="Martin F."/>
            <person name="Spatafora J.W."/>
        </authorList>
    </citation>
    <scope>NUCLEOTIDE SEQUENCE [LARGE SCALE GENOMIC DNA]</scope>
    <source>
        <strain evidence="8 9">OSC145934</strain>
    </source>
</reference>
<keyword evidence="5" id="KW-0813">Transport</keyword>
<keyword evidence="4" id="KW-0833">Ubl conjugation pathway</keyword>
<dbReference type="GO" id="GO:0032446">
    <property type="term" value="P:protein modification by small protein conjugation"/>
    <property type="evidence" value="ECO:0007669"/>
    <property type="project" value="TreeGrafter"/>
</dbReference>
<dbReference type="EMBL" id="NPHW01002181">
    <property type="protein sequence ID" value="OXV12014.1"/>
    <property type="molecule type" value="Genomic_DNA"/>
</dbReference>
<organism evidence="8 9">
    <name type="scientific">Elaphomyces granulatus</name>
    <dbReference type="NCBI Taxonomy" id="519963"/>
    <lineage>
        <taxon>Eukaryota</taxon>
        <taxon>Fungi</taxon>
        <taxon>Dikarya</taxon>
        <taxon>Ascomycota</taxon>
        <taxon>Pezizomycotina</taxon>
        <taxon>Eurotiomycetes</taxon>
        <taxon>Eurotiomycetidae</taxon>
        <taxon>Eurotiales</taxon>
        <taxon>Elaphomycetaceae</taxon>
        <taxon>Elaphomyces</taxon>
    </lineage>
</organism>
<dbReference type="GO" id="GO:0015031">
    <property type="term" value="P:protein transport"/>
    <property type="evidence" value="ECO:0007669"/>
    <property type="project" value="UniProtKB-KW"/>
</dbReference>
<evidence type="ECO:0000256" key="3">
    <source>
        <dbReference type="ARBA" id="ARBA00022679"/>
    </source>
</evidence>
<dbReference type="Proteomes" id="UP000243515">
    <property type="component" value="Unassembled WGS sequence"/>
</dbReference>
<evidence type="ECO:0000256" key="6">
    <source>
        <dbReference type="ARBA" id="ARBA00023006"/>
    </source>
</evidence>
<proteinExistence type="inferred from homology"/>
<dbReference type="OrthoDB" id="4089664at2759"/>
<dbReference type="PANTHER" id="PTHR14957">
    <property type="entry name" value="UBIQUITIN-LIKE-CONJUGATING ENZYME ATG10"/>
    <property type="match status" value="1"/>
</dbReference>
<evidence type="ECO:0000256" key="5">
    <source>
        <dbReference type="ARBA" id="ARBA00022927"/>
    </source>
</evidence>
<accession>A0A232M6U5</accession>
<comment type="similarity">
    <text evidence="1">Belongs to the ATG10 family.</text>
</comment>
<name>A0A232M6U5_9EURO</name>
<gene>
    <name evidence="8" type="ORF">Egran_00227</name>
</gene>
<dbReference type="Gene3D" id="3.30.1460.50">
    <property type="match status" value="1"/>
</dbReference>
<sequence>MVQAIAPAGSLSNFPFMTSPEFCDAAEALCRRVHAVGGPHKLDWWSVRLQQESSRPILKISKNIASLGSSIPRGNHLPPDTPEQDEPLEDRLKDDDTEALVRTSNPDPLRVEYDIILSPTYRVPVLYFLLRNIPSEGPTGIDAVYQYLVPHHYRSPLGSVGIMGGYHPESGIPVYFVHPCDTANAMRGIVGQETIGTETYLFIWLGLVGNCVNLHLPSRLLADSDMG</sequence>
<evidence type="ECO:0000313" key="8">
    <source>
        <dbReference type="EMBL" id="OXV12014.1"/>
    </source>
</evidence>
<keyword evidence="5" id="KW-0653">Protein transport</keyword>
<keyword evidence="6" id="KW-0072">Autophagy</keyword>
<evidence type="ECO:0000256" key="1">
    <source>
        <dbReference type="ARBA" id="ARBA00005696"/>
    </source>
</evidence>
<dbReference type="AlphaFoldDB" id="A0A232M6U5"/>
<evidence type="ECO:0000256" key="7">
    <source>
        <dbReference type="ARBA" id="ARBA00029833"/>
    </source>
</evidence>
<dbReference type="GO" id="GO:0000045">
    <property type="term" value="P:autophagosome assembly"/>
    <property type="evidence" value="ECO:0007669"/>
    <property type="project" value="TreeGrafter"/>
</dbReference>
<protein>
    <recommendedName>
        <fullName evidence="2">Ubiquitin-like-conjugating enzyme ATG10</fullName>
    </recommendedName>
    <alternativeName>
        <fullName evidence="7">Autophagy-related protein 10</fullName>
    </alternativeName>
</protein>
<keyword evidence="9" id="KW-1185">Reference proteome</keyword>
<dbReference type="InterPro" id="IPR007135">
    <property type="entry name" value="Atg3/Atg10"/>
</dbReference>
<evidence type="ECO:0000256" key="4">
    <source>
        <dbReference type="ARBA" id="ARBA00022786"/>
    </source>
</evidence>
<keyword evidence="3" id="KW-0808">Transferase</keyword>
<comment type="caution">
    <text evidence="8">The sequence shown here is derived from an EMBL/GenBank/DDBJ whole genome shotgun (WGS) entry which is preliminary data.</text>
</comment>
<dbReference type="Pfam" id="PF03987">
    <property type="entry name" value="Autophagy_act_C"/>
    <property type="match status" value="1"/>
</dbReference>